<keyword evidence="2" id="KW-0472">Membrane</keyword>
<dbReference type="Pfam" id="PF00179">
    <property type="entry name" value="UQ_con"/>
    <property type="match status" value="1"/>
</dbReference>
<keyword evidence="2" id="KW-0812">Transmembrane</keyword>
<dbReference type="Gene3D" id="3.10.110.10">
    <property type="entry name" value="Ubiquitin Conjugating Enzyme"/>
    <property type="match status" value="1"/>
</dbReference>
<keyword evidence="2" id="KW-1133">Transmembrane helix</keyword>
<protein>
    <submittedName>
        <fullName evidence="4">Ubiquitin-conjugating enzyme e2 j1</fullName>
    </submittedName>
</protein>
<dbReference type="FunFam" id="3.10.110.10:FF:000109">
    <property type="entry name" value="Ubiquitin-conjugating enzyme E2 J2-like"/>
    <property type="match status" value="1"/>
</dbReference>
<sequence>MYSNNSVAMKRIQKEQRDMNEDPSAYYFAEPLETEPFEWHFTIRGPLDTDYAGGIYHGIITLPNSYPFKPPFIEFLTESGRFTTRERICLTFTDFHPESWQPAWTIKNILQALVSHLPVDEENHQLVIGALKMAPQERQMLAKKSVEFSCQQCGQIAKIAKEKMLPLTAESKDEIKADEQIFNFASAKAVKLHDQEVLKKEEQDSIKDEIKHLRQEMIKLQKDLEDSTKGKQLKTNKTESTENVSLKATTTPVQLKATLKSILNNEGSNQSEPSNVPDAQSSSLPQQKSDINEEQKDKLKKIRDKGLKMYKKRLLEQLENDCKKKLTVINILFLISLAVTAAMYYGDIFIEVRLYDFLM</sequence>
<evidence type="ECO:0000259" key="3">
    <source>
        <dbReference type="PROSITE" id="PS50127"/>
    </source>
</evidence>
<evidence type="ECO:0000256" key="1">
    <source>
        <dbReference type="SAM" id="MobiDB-lite"/>
    </source>
</evidence>
<feature type="region of interest" description="Disordered" evidence="1">
    <location>
        <begin position="221"/>
        <end position="243"/>
    </location>
</feature>
<dbReference type="InterPro" id="IPR050113">
    <property type="entry name" value="Ub_conjugating_enzyme"/>
</dbReference>
<dbReference type="AlphaFoldDB" id="A0A077ZYT9"/>
<keyword evidence="5" id="KW-1185">Reference proteome</keyword>
<proteinExistence type="predicted"/>
<dbReference type="Proteomes" id="UP000039865">
    <property type="component" value="Unassembled WGS sequence"/>
</dbReference>
<dbReference type="InterPro" id="IPR016135">
    <property type="entry name" value="UBQ-conjugating_enzyme/RWD"/>
</dbReference>
<dbReference type="CDD" id="cd23799">
    <property type="entry name" value="UBCc_UBE2J"/>
    <property type="match status" value="1"/>
</dbReference>
<dbReference type="SUPFAM" id="SSF54495">
    <property type="entry name" value="UBC-like"/>
    <property type="match status" value="1"/>
</dbReference>
<feature type="transmembrane region" description="Helical" evidence="2">
    <location>
        <begin position="326"/>
        <end position="345"/>
    </location>
</feature>
<dbReference type="OrthoDB" id="1158011at2759"/>
<accession>A0A077ZYT9</accession>
<feature type="region of interest" description="Disordered" evidence="1">
    <location>
        <begin position="265"/>
        <end position="298"/>
    </location>
</feature>
<dbReference type="EMBL" id="CCKQ01003936">
    <property type="protein sequence ID" value="CDW75075.1"/>
    <property type="molecule type" value="Genomic_DNA"/>
</dbReference>
<evidence type="ECO:0000256" key="2">
    <source>
        <dbReference type="SAM" id="Phobius"/>
    </source>
</evidence>
<organism evidence="4 5">
    <name type="scientific">Stylonychia lemnae</name>
    <name type="common">Ciliate</name>
    <dbReference type="NCBI Taxonomy" id="5949"/>
    <lineage>
        <taxon>Eukaryota</taxon>
        <taxon>Sar</taxon>
        <taxon>Alveolata</taxon>
        <taxon>Ciliophora</taxon>
        <taxon>Intramacronucleata</taxon>
        <taxon>Spirotrichea</taxon>
        <taxon>Stichotrichia</taxon>
        <taxon>Sporadotrichida</taxon>
        <taxon>Oxytrichidae</taxon>
        <taxon>Stylonychinae</taxon>
        <taxon>Stylonychia</taxon>
    </lineage>
</organism>
<dbReference type="PANTHER" id="PTHR24067">
    <property type="entry name" value="UBIQUITIN-CONJUGATING ENZYME E2"/>
    <property type="match status" value="1"/>
</dbReference>
<name>A0A077ZYT9_STYLE</name>
<dbReference type="SMART" id="SM00212">
    <property type="entry name" value="UBCc"/>
    <property type="match status" value="1"/>
</dbReference>
<gene>
    <name evidence="4" type="primary">Contig521.g575</name>
    <name evidence="4" type="ORF">STYLEM_4061</name>
</gene>
<dbReference type="InParanoid" id="A0A077ZYT9"/>
<feature type="domain" description="UBC core" evidence="3">
    <location>
        <begin position="7"/>
        <end position="155"/>
    </location>
</feature>
<feature type="compositionally biased region" description="Polar residues" evidence="1">
    <location>
        <begin position="265"/>
        <end position="289"/>
    </location>
</feature>
<reference evidence="4 5" key="1">
    <citation type="submission" date="2014-06" db="EMBL/GenBank/DDBJ databases">
        <authorList>
            <person name="Swart Estienne"/>
        </authorList>
    </citation>
    <scope>NUCLEOTIDE SEQUENCE [LARGE SCALE GENOMIC DNA]</scope>
    <source>
        <strain evidence="4 5">130c</strain>
    </source>
</reference>
<dbReference type="PROSITE" id="PS50127">
    <property type="entry name" value="UBC_2"/>
    <property type="match status" value="1"/>
</dbReference>
<dbReference type="InterPro" id="IPR000608">
    <property type="entry name" value="UBC"/>
</dbReference>
<evidence type="ECO:0000313" key="4">
    <source>
        <dbReference type="EMBL" id="CDW75075.1"/>
    </source>
</evidence>
<evidence type="ECO:0000313" key="5">
    <source>
        <dbReference type="Proteomes" id="UP000039865"/>
    </source>
</evidence>